<evidence type="ECO:0000313" key="1">
    <source>
        <dbReference type="EMBL" id="KAK6623925.1"/>
    </source>
</evidence>
<evidence type="ECO:0000313" key="2">
    <source>
        <dbReference type="Proteomes" id="UP001359485"/>
    </source>
</evidence>
<organism evidence="1 2">
    <name type="scientific">Polyplax serrata</name>
    <name type="common">Common mouse louse</name>
    <dbReference type="NCBI Taxonomy" id="468196"/>
    <lineage>
        <taxon>Eukaryota</taxon>
        <taxon>Metazoa</taxon>
        <taxon>Ecdysozoa</taxon>
        <taxon>Arthropoda</taxon>
        <taxon>Hexapoda</taxon>
        <taxon>Insecta</taxon>
        <taxon>Pterygota</taxon>
        <taxon>Neoptera</taxon>
        <taxon>Paraneoptera</taxon>
        <taxon>Psocodea</taxon>
        <taxon>Troctomorpha</taxon>
        <taxon>Phthiraptera</taxon>
        <taxon>Anoplura</taxon>
        <taxon>Polyplacidae</taxon>
        <taxon>Polyplax</taxon>
    </lineage>
</organism>
<protein>
    <submittedName>
        <fullName evidence="1">Uncharacterized protein</fullName>
    </submittedName>
</protein>
<name>A0ABR1AN58_POLSC</name>
<proteinExistence type="predicted"/>
<gene>
    <name evidence="1" type="ORF">RUM44_010781</name>
</gene>
<dbReference type="EMBL" id="JAWJWF010000046">
    <property type="protein sequence ID" value="KAK6623925.1"/>
    <property type="molecule type" value="Genomic_DNA"/>
</dbReference>
<accession>A0ABR1AN58</accession>
<sequence length="76" mass="9220">MVDILLRCKPFRYYYNEGYKFNYTLTDILLPDSNNYLNFDFNAFWSHNESYYLSKLDDLDVINFQGTLQLTTLSFY</sequence>
<reference evidence="1 2" key="1">
    <citation type="submission" date="2023-09" db="EMBL/GenBank/DDBJ databases">
        <title>Genomes of two closely related lineages of the louse Polyplax serrata with different host specificities.</title>
        <authorList>
            <person name="Martinu J."/>
            <person name="Tarabai H."/>
            <person name="Stefka J."/>
            <person name="Hypsa V."/>
        </authorList>
    </citation>
    <scope>NUCLEOTIDE SEQUENCE [LARGE SCALE GENOMIC DNA]</scope>
    <source>
        <strain evidence="1">98ZLc_SE</strain>
    </source>
</reference>
<dbReference type="Proteomes" id="UP001359485">
    <property type="component" value="Unassembled WGS sequence"/>
</dbReference>
<keyword evidence="2" id="KW-1185">Reference proteome</keyword>
<comment type="caution">
    <text evidence="1">The sequence shown here is derived from an EMBL/GenBank/DDBJ whole genome shotgun (WGS) entry which is preliminary data.</text>
</comment>